<organism evidence="1 2">
    <name type="scientific">Cricetulus griseus</name>
    <name type="common">Chinese hamster</name>
    <name type="synonym">Cricetulus barabensis griseus</name>
    <dbReference type="NCBI Taxonomy" id="10029"/>
    <lineage>
        <taxon>Eukaryota</taxon>
        <taxon>Metazoa</taxon>
        <taxon>Chordata</taxon>
        <taxon>Craniata</taxon>
        <taxon>Vertebrata</taxon>
        <taxon>Euteleostomi</taxon>
        <taxon>Mammalia</taxon>
        <taxon>Eutheria</taxon>
        <taxon>Euarchontoglires</taxon>
        <taxon>Glires</taxon>
        <taxon>Rodentia</taxon>
        <taxon>Myomorpha</taxon>
        <taxon>Muroidea</taxon>
        <taxon>Cricetidae</taxon>
        <taxon>Cricetinae</taxon>
        <taxon>Cricetulus</taxon>
    </lineage>
</organism>
<evidence type="ECO:0000313" key="1">
    <source>
        <dbReference type="EMBL" id="EGW03460.1"/>
    </source>
</evidence>
<accession>G3IBN0</accession>
<sequence length="51" mass="5591">MKTTVLCKVESTGGPNLRSHLYPRGWKTLGNPLLACDLLSSEGKVKAISYR</sequence>
<dbReference type="AlphaFoldDB" id="G3IBN0"/>
<dbReference type="EMBL" id="JH001839">
    <property type="protein sequence ID" value="EGW03460.1"/>
    <property type="molecule type" value="Genomic_DNA"/>
</dbReference>
<reference evidence="2" key="1">
    <citation type="journal article" date="2011" name="Nat. Biotechnol.">
        <title>The genomic sequence of the Chinese hamster ovary (CHO)-K1 cell line.</title>
        <authorList>
            <person name="Xu X."/>
            <person name="Nagarajan H."/>
            <person name="Lewis N.E."/>
            <person name="Pan S."/>
            <person name="Cai Z."/>
            <person name="Liu X."/>
            <person name="Chen W."/>
            <person name="Xie M."/>
            <person name="Wang W."/>
            <person name="Hammond S."/>
            <person name="Andersen M.R."/>
            <person name="Neff N."/>
            <person name="Passarelli B."/>
            <person name="Koh W."/>
            <person name="Fan H.C."/>
            <person name="Wang J."/>
            <person name="Gui Y."/>
            <person name="Lee K.H."/>
            <person name="Betenbaugh M.J."/>
            <person name="Quake S.R."/>
            <person name="Famili I."/>
            <person name="Palsson B.O."/>
            <person name="Wang J."/>
        </authorList>
    </citation>
    <scope>NUCLEOTIDE SEQUENCE [LARGE SCALE GENOMIC DNA]</scope>
    <source>
        <strain evidence="2">CHO K1 cell line</strain>
    </source>
</reference>
<name>G3IBN0_CRIGR</name>
<dbReference type="Proteomes" id="UP000001075">
    <property type="component" value="Unassembled WGS sequence"/>
</dbReference>
<protein>
    <submittedName>
        <fullName evidence="1">Uncharacterized protein</fullName>
    </submittedName>
</protein>
<dbReference type="InParanoid" id="G3IBN0"/>
<proteinExistence type="predicted"/>
<gene>
    <name evidence="1" type="ORF">I79_021061</name>
</gene>
<evidence type="ECO:0000313" key="2">
    <source>
        <dbReference type="Proteomes" id="UP000001075"/>
    </source>
</evidence>